<evidence type="ECO:0000259" key="8">
    <source>
        <dbReference type="PROSITE" id="PS50048"/>
    </source>
</evidence>
<evidence type="ECO:0000256" key="1">
    <source>
        <dbReference type="ARBA" id="ARBA00022723"/>
    </source>
</evidence>
<dbReference type="CDD" id="cd00067">
    <property type="entry name" value="GAL4"/>
    <property type="match status" value="1"/>
</dbReference>
<name>A0A6A5T7V3_9PLEO</name>
<evidence type="ECO:0000256" key="7">
    <source>
        <dbReference type="SAM" id="MobiDB-lite"/>
    </source>
</evidence>
<organism evidence="9 10">
    <name type="scientific">Clathrospora elynae</name>
    <dbReference type="NCBI Taxonomy" id="706981"/>
    <lineage>
        <taxon>Eukaryota</taxon>
        <taxon>Fungi</taxon>
        <taxon>Dikarya</taxon>
        <taxon>Ascomycota</taxon>
        <taxon>Pezizomycotina</taxon>
        <taxon>Dothideomycetes</taxon>
        <taxon>Pleosporomycetidae</taxon>
        <taxon>Pleosporales</taxon>
        <taxon>Diademaceae</taxon>
        <taxon>Clathrospora</taxon>
    </lineage>
</organism>
<gene>
    <name evidence="9" type="ORF">EJ02DRAFT_507602</name>
</gene>
<dbReference type="Gene3D" id="4.10.240.10">
    <property type="entry name" value="Zn(2)-C6 fungal-type DNA-binding domain"/>
    <property type="match status" value="1"/>
</dbReference>
<dbReference type="PROSITE" id="PS00463">
    <property type="entry name" value="ZN2_CY6_FUNGAL_1"/>
    <property type="match status" value="1"/>
</dbReference>
<feature type="domain" description="Zn(2)-C6 fungal-type" evidence="8">
    <location>
        <begin position="20"/>
        <end position="48"/>
    </location>
</feature>
<dbReference type="InterPro" id="IPR001138">
    <property type="entry name" value="Zn2Cys6_DnaBD"/>
</dbReference>
<dbReference type="GO" id="GO:0003677">
    <property type="term" value="F:DNA binding"/>
    <property type="evidence" value="ECO:0007669"/>
    <property type="project" value="UniProtKB-KW"/>
</dbReference>
<keyword evidence="3" id="KW-0805">Transcription regulation</keyword>
<evidence type="ECO:0000256" key="2">
    <source>
        <dbReference type="ARBA" id="ARBA00022833"/>
    </source>
</evidence>
<dbReference type="SUPFAM" id="SSF57701">
    <property type="entry name" value="Zn2/Cys6 DNA-binding domain"/>
    <property type="match status" value="1"/>
</dbReference>
<accession>A0A6A5T7V3</accession>
<evidence type="ECO:0000313" key="9">
    <source>
        <dbReference type="EMBL" id="KAF1947789.1"/>
    </source>
</evidence>
<dbReference type="Proteomes" id="UP000800038">
    <property type="component" value="Unassembled WGS sequence"/>
</dbReference>
<dbReference type="GO" id="GO:0000981">
    <property type="term" value="F:DNA-binding transcription factor activity, RNA polymerase II-specific"/>
    <property type="evidence" value="ECO:0007669"/>
    <property type="project" value="InterPro"/>
</dbReference>
<keyword evidence="5" id="KW-0804">Transcription</keyword>
<sequence length="615" mass="68774">MDEAELRRLEKHFKLRVRTGCETCRTRRVKCDETKPACTRCTKTSRICGGYKDIFKSRSTSPAAAAAAAYRNPSFLVVPQPSRQSTIPRNPSTSLSSEPQENRSFHYFKTHTLPRWTEFFESELWSQQVLQLSHSEPAIKHGILALSNLHERLEGTHAQGTIVPSNDPALVQYMQAVRHSNTLLSAQQHQHQEKAKGGETGINKILMVCIIFTSFENLAGNYQAANMHLCNGLRILEQHKRTLLPTAAAAAVAQDAIGNVLFRFDLQAMTFSDHSSPYSYKLEKAPECPRIPHRYANNSAARDDLVGLLRCLLWASGNADRDPRAREQSAWVGVYVQLMAALEEWESRFTVYVADYLPSSERGDDKVRAGNTLLEIYGIITRIIAAVEGGGGEGAKREMIWDGFLGEFERVVELAAEMLPALRARNYTRRLPLSPKTSSSSVLSKDKNQSNSPSSTQHTADKHNTYPRIFSPSFELSPILPLFICATRCRDPHIRRRALALLLNYQRREGVWDSLGAGMAASSCIKYEEGLLDARFESNVGFQGSWLEMAEGVKEADDVPECRRVVGVFVKARLAEGRMDLEFLAVGGETWMERGRMDDGGFDVGGARSLTWRVS</sequence>
<evidence type="ECO:0000256" key="3">
    <source>
        <dbReference type="ARBA" id="ARBA00023015"/>
    </source>
</evidence>
<keyword evidence="1" id="KW-0479">Metal-binding</keyword>
<dbReference type="InterPro" id="IPR021858">
    <property type="entry name" value="Fun_TF"/>
</dbReference>
<keyword evidence="4" id="KW-0238">DNA-binding</keyword>
<evidence type="ECO:0000256" key="6">
    <source>
        <dbReference type="ARBA" id="ARBA00023242"/>
    </source>
</evidence>
<evidence type="ECO:0000256" key="5">
    <source>
        <dbReference type="ARBA" id="ARBA00023163"/>
    </source>
</evidence>
<keyword evidence="2" id="KW-0862">Zinc</keyword>
<dbReference type="OrthoDB" id="3172332at2759"/>
<evidence type="ECO:0000256" key="4">
    <source>
        <dbReference type="ARBA" id="ARBA00023125"/>
    </source>
</evidence>
<keyword evidence="10" id="KW-1185">Reference proteome</keyword>
<evidence type="ECO:0000313" key="10">
    <source>
        <dbReference type="Proteomes" id="UP000800038"/>
    </source>
</evidence>
<dbReference type="AlphaFoldDB" id="A0A6A5T7V3"/>
<dbReference type="PANTHER" id="PTHR36206">
    <property type="entry name" value="ASPERCRYPTIN BIOSYNTHESIS CLUSTER-SPECIFIC TRANSCRIPTION REGULATOR ATNN-RELATED"/>
    <property type="match status" value="1"/>
</dbReference>
<feature type="region of interest" description="Disordered" evidence="7">
    <location>
        <begin position="433"/>
        <end position="464"/>
    </location>
</feature>
<dbReference type="EMBL" id="ML975997">
    <property type="protein sequence ID" value="KAF1947789.1"/>
    <property type="molecule type" value="Genomic_DNA"/>
</dbReference>
<dbReference type="PANTHER" id="PTHR36206:SF4">
    <property type="entry name" value="HYPOTHETICAL CONSERVED PROTEIN (EUROFUNG)-RELATED"/>
    <property type="match status" value="1"/>
</dbReference>
<dbReference type="Pfam" id="PF00172">
    <property type="entry name" value="Zn_clus"/>
    <property type="match status" value="1"/>
</dbReference>
<dbReference type="Pfam" id="PF11951">
    <property type="entry name" value="Fungal_trans_2"/>
    <property type="match status" value="1"/>
</dbReference>
<reference evidence="9" key="1">
    <citation type="journal article" date="2020" name="Stud. Mycol.">
        <title>101 Dothideomycetes genomes: a test case for predicting lifestyles and emergence of pathogens.</title>
        <authorList>
            <person name="Haridas S."/>
            <person name="Albert R."/>
            <person name="Binder M."/>
            <person name="Bloem J."/>
            <person name="Labutti K."/>
            <person name="Salamov A."/>
            <person name="Andreopoulos B."/>
            <person name="Baker S."/>
            <person name="Barry K."/>
            <person name="Bills G."/>
            <person name="Bluhm B."/>
            <person name="Cannon C."/>
            <person name="Castanera R."/>
            <person name="Culley D."/>
            <person name="Daum C."/>
            <person name="Ezra D."/>
            <person name="Gonzalez J."/>
            <person name="Henrissat B."/>
            <person name="Kuo A."/>
            <person name="Liang C."/>
            <person name="Lipzen A."/>
            <person name="Lutzoni F."/>
            <person name="Magnuson J."/>
            <person name="Mondo S."/>
            <person name="Nolan M."/>
            <person name="Ohm R."/>
            <person name="Pangilinan J."/>
            <person name="Park H.-J."/>
            <person name="Ramirez L."/>
            <person name="Alfaro M."/>
            <person name="Sun H."/>
            <person name="Tritt A."/>
            <person name="Yoshinaga Y."/>
            <person name="Zwiers L.-H."/>
            <person name="Turgeon B."/>
            <person name="Goodwin S."/>
            <person name="Spatafora J."/>
            <person name="Crous P."/>
            <person name="Grigoriev I."/>
        </authorList>
    </citation>
    <scope>NUCLEOTIDE SEQUENCE</scope>
    <source>
        <strain evidence="9">CBS 161.51</strain>
    </source>
</reference>
<dbReference type="InterPro" id="IPR036864">
    <property type="entry name" value="Zn2-C6_fun-type_DNA-bd_sf"/>
</dbReference>
<protein>
    <recommendedName>
        <fullName evidence="8">Zn(2)-C6 fungal-type domain-containing protein</fullName>
    </recommendedName>
</protein>
<dbReference type="InterPro" id="IPR052360">
    <property type="entry name" value="Transcr_Regulatory_Proteins"/>
</dbReference>
<dbReference type="PROSITE" id="PS50048">
    <property type="entry name" value="ZN2_CY6_FUNGAL_2"/>
    <property type="match status" value="1"/>
</dbReference>
<feature type="compositionally biased region" description="Polar residues" evidence="7">
    <location>
        <begin position="81"/>
        <end position="99"/>
    </location>
</feature>
<feature type="region of interest" description="Disordered" evidence="7">
    <location>
        <begin position="80"/>
        <end position="101"/>
    </location>
</feature>
<dbReference type="GO" id="GO:0008270">
    <property type="term" value="F:zinc ion binding"/>
    <property type="evidence" value="ECO:0007669"/>
    <property type="project" value="InterPro"/>
</dbReference>
<proteinExistence type="predicted"/>
<feature type="compositionally biased region" description="Low complexity" evidence="7">
    <location>
        <begin position="434"/>
        <end position="443"/>
    </location>
</feature>
<dbReference type="SMART" id="SM00066">
    <property type="entry name" value="GAL4"/>
    <property type="match status" value="1"/>
</dbReference>
<keyword evidence="6" id="KW-0539">Nucleus</keyword>